<accession>A0A117KBQ4</accession>
<evidence type="ECO:0000256" key="1">
    <source>
        <dbReference type="SAM" id="Phobius"/>
    </source>
</evidence>
<gene>
    <name evidence="2" type="ORF">AR686_07335</name>
</gene>
<dbReference type="AlphaFoldDB" id="A0A117KBQ4"/>
<proteinExistence type="predicted"/>
<evidence type="ECO:0000313" key="3">
    <source>
        <dbReference type="Proteomes" id="UP000054388"/>
    </source>
</evidence>
<organism evidence="2 3">
    <name type="scientific">Chryseobacterium aquaticum subsp. greenlandense</name>
    <dbReference type="NCBI Taxonomy" id="345663"/>
    <lineage>
        <taxon>Bacteria</taxon>
        <taxon>Pseudomonadati</taxon>
        <taxon>Bacteroidota</taxon>
        <taxon>Flavobacteriia</taxon>
        <taxon>Flavobacteriales</taxon>
        <taxon>Weeksellaceae</taxon>
        <taxon>Chryseobacterium group</taxon>
        <taxon>Chryseobacterium</taxon>
    </lineage>
</organism>
<keyword evidence="1" id="KW-0472">Membrane</keyword>
<protein>
    <submittedName>
        <fullName evidence="2">Uncharacterized protein</fullName>
    </submittedName>
</protein>
<name>A0A117KBQ4_9FLAO</name>
<dbReference type="EMBL" id="LMAI01000004">
    <property type="protein sequence ID" value="KUJ56368.1"/>
    <property type="molecule type" value="Genomic_DNA"/>
</dbReference>
<reference evidence="2 3" key="1">
    <citation type="submission" date="2015-10" db="EMBL/GenBank/DDBJ databases">
        <title>Genome sequence of Chryseobacterium greenlandense.</title>
        <authorList>
            <person name="Newman J."/>
            <person name="Fischer K."/>
            <person name="Miller J."/>
        </authorList>
    </citation>
    <scope>NUCLEOTIDE SEQUENCE [LARGE SCALE GENOMIC DNA]</scope>
    <source>
        <strain evidence="2 3">UMB34</strain>
    </source>
</reference>
<sequence length="102" mass="12364">MYKESFVMYRRFLILAIVMFMAKYFILYAMIYSRDTLILNLKDFHMTLLMISGVLLLELLFVMEMFRNKELKSIIILQKNILETQAQEIKLIKQKLEELEKM</sequence>
<keyword evidence="1" id="KW-1133">Transmembrane helix</keyword>
<comment type="caution">
    <text evidence="2">The sequence shown here is derived from an EMBL/GenBank/DDBJ whole genome shotgun (WGS) entry which is preliminary data.</text>
</comment>
<evidence type="ECO:0000313" key="2">
    <source>
        <dbReference type="EMBL" id="KUJ56368.1"/>
    </source>
</evidence>
<keyword evidence="1" id="KW-0812">Transmembrane</keyword>
<dbReference type="Proteomes" id="UP000054388">
    <property type="component" value="Unassembled WGS sequence"/>
</dbReference>
<feature type="transmembrane region" description="Helical" evidence="1">
    <location>
        <begin position="12"/>
        <end position="32"/>
    </location>
</feature>
<feature type="transmembrane region" description="Helical" evidence="1">
    <location>
        <begin position="44"/>
        <end position="63"/>
    </location>
</feature>